<evidence type="ECO:0000259" key="8">
    <source>
        <dbReference type="PROSITE" id="PS51379"/>
    </source>
</evidence>
<feature type="domain" description="FAD-binding PCMH-type" evidence="9">
    <location>
        <begin position="37"/>
        <end position="252"/>
    </location>
</feature>
<comment type="cofactor">
    <cofactor evidence="1">
        <name>FAD</name>
        <dbReference type="ChEBI" id="CHEBI:57692"/>
    </cofactor>
</comment>
<dbReference type="InterPro" id="IPR004113">
    <property type="entry name" value="FAD-bd_oxidored_4_C"/>
</dbReference>
<dbReference type="Pfam" id="PF01565">
    <property type="entry name" value="FAD_binding_4"/>
    <property type="match status" value="1"/>
</dbReference>
<keyword evidence="7" id="KW-0411">Iron-sulfur</keyword>
<dbReference type="PROSITE" id="PS51387">
    <property type="entry name" value="FAD_PCMH"/>
    <property type="match status" value="1"/>
</dbReference>
<keyword evidence="4" id="KW-0274">FAD</keyword>
<dbReference type="Gene3D" id="1.10.1060.10">
    <property type="entry name" value="Alpha-helical ferredoxin"/>
    <property type="match status" value="1"/>
</dbReference>
<proteinExistence type="predicted"/>
<evidence type="ECO:0000256" key="6">
    <source>
        <dbReference type="ARBA" id="ARBA00023004"/>
    </source>
</evidence>
<dbReference type="SUPFAM" id="SSF56176">
    <property type="entry name" value="FAD-binding/transporter-associated domain-like"/>
    <property type="match status" value="1"/>
</dbReference>
<keyword evidence="2" id="KW-0285">Flavoprotein</keyword>
<feature type="domain" description="4Fe-4S ferredoxin-type" evidence="8">
    <location>
        <begin position="580"/>
        <end position="613"/>
    </location>
</feature>
<dbReference type="InterPro" id="IPR017896">
    <property type="entry name" value="4Fe4S_Fe-S-bd"/>
</dbReference>
<accession>A0ABS5AGA3</accession>
<evidence type="ECO:0000256" key="1">
    <source>
        <dbReference type="ARBA" id="ARBA00001974"/>
    </source>
</evidence>
<evidence type="ECO:0000313" key="10">
    <source>
        <dbReference type="EMBL" id="MBP2475606.1"/>
    </source>
</evidence>
<dbReference type="InterPro" id="IPR017900">
    <property type="entry name" value="4Fe4S_Fe_S_CS"/>
</dbReference>
<dbReference type="Gene3D" id="3.30.465.10">
    <property type="match status" value="1"/>
</dbReference>
<evidence type="ECO:0000256" key="3">
    <source>
        <dbReference type="ARBA" id="ARBA00022723"/>
    </source>
</evidence>
<sequence length="916" mass="97472">MGIREADEFTRHLTSVLPGTRVDAGTLAAYSSDASIYRVPPRAVLEPRDVDELGTALAVAREHGVPVTGRGGGTSVAGNAIGPGLVLDFSRHLNRVLALDPEVRTATVQPGVVLDELRRQAAAHGLTFGPDPSTQSRCTLGGMIGNNACGPHSVAWGTTAEVVRSLDLLLPDGSSLTAQANGKSTVDEKVRVLRDAHLAELRVELGRFRRQVSGYNLADLLPERGFHLGRALVGSEGTCALLTAATVDLVPLPAAKVLLLLGFPDVYTAADQAPLLAAAGALTVEGMDDALVAALGRGPGSAAAQQLPPGRAWLYCEVPGTDPGAAEARARRLAGLVEATAEVVTDPRRTAALWRIRKDGAGIATRMADGGEAWPGWEDSAVPPERLGAYLRELHGLLTDHGRRGIAYGHFGEGCLHLRVDWDLLTPPGVARYREFIEAAADIVVAHGGTASGEHGDGRARSELLAKTYSPGLLRAFAGFKAIFDPDGLLNPGVLVAPRPLDADLRPGHDLLELPVVQALTSDNGSFAAAVRRCVGVGSCRQAAGPMCPSYQVTGDELHSTRGRARVLAEMLRGERLDARSAEVHDALDLCLSCKACRHECPVQVDMATYKAEFLHHHYRGRLRPRAHYALGWLPLWARLARPAPGLANALTGSPAALRLAGLEPRRRPVRFARTSFRTWWRRRGGTRGTGSPVVLWPDTFTNFLDPHVGIAAVEVLEALGHAVELPTGPVCCGLTWHSTGQLDVARRVLRRSVAALPTNRPVIGLEPSCTVLLREDAAELVPEAAGLQVRTLAELVAEHRGDWPFADLDAASVRQPHCHQQATTGDEADRAVLARLGVADHPVTAGCCGLAGNFGFEPGHWEVAQACAERELYPRARAAEPGTVLLADGFSCRTQAAQDGHRAQHLAVLLRRALG</sequence>
<dbReference type="SUPFAM" id="SSF46548">
    <property type="entry name" value="alpha-helical ferredoxin"/>
    <property type="match status" value="1"/>
</dbReference>
<keyword evidence="3" id="KW-0479">Metal-binding</keyword>
<dbReference type="Pfam" id="PF02913">
    <property type="entry name" value="FAD-oxidase_C"/>
    <property type="match status" value="1"/>
</dbReference>
<dbReference type="Pfam" id="PF13183">
    <property type="entry name" value="Fer4_8"/>
    <property type="match status" value="1"/>
</dbReference>
<keyword evidence="11" id="KW-1185">Reference proteome</keyword>
<keyword evidence="5" id="KW-0560">Oxidoreductase</keyword>
<dbReference type="PROSITE" id="PS51379">
    <property type="entry name" value="4FE4S_FER_2"/>
    <property type="match status" value="1"/>
</dbReference>
<gene>
    <name evidence="10" type="ORF">JOF53_004478</name>
</gene>
<evidence type="ECO:0000313" key="11">
    <source>
        <dbReference type="Proteomes" id="UP001519363"/>
    </source>
</evidence>
<dbReference type="PANTHER" id="PTHR11748">
    <property type="entry name" value="D-LACTATE DEHYDROGENASE"/>
    <property type="match status" value="1"/>
</dbReference>
<protein>
    <submittedName>
        <fullName evidence="10">FAD/FMN-containing dehydrogenase/Fe-S oxidoreductase</fullName>
    </submittedName>
</protein>
<dbReference type="Gene3D" id="3.30.70.2740">
    <property type="match status" value="1"/>
</dbReference>
<dbReference type="InterPro" id="IPR006094">
    <property type="entry name" value="Oxid_FAD_bind_N"/>
</dbReference>
<dbReference type="InterPro" id="IPR016169">
    <property type="entry name" value="FAD-bd_PCMH_sub2"/>
</dbReference>
<evidence type="ECO:0000256" key="7">
    <source>
        <dbReference type="ARBA" id="ARBA00023014"/>
    </source>
</evidence>
<dbReference type="InterPro" id="IPR036318">
    <property type="entry name" value="FAD-bd_PCMH-like_sf"/>
</dbReference>
<dbReference type="InterPro" id="IPR016166">
    <property type="entry name" value="FAD-bd_PCMH"/>
</dbReference>
<dbReference type="InterPro" id="IPR016164">
    <property type="entry name" value="FAD-linked_Oxase-like_C"/>
</dbReference>
<dbReference type="InterPro" id="IPR009051">
    <property type="entry name" value="Helical_ferredxn"/>
</dbReference>
<dbReference type="InterPro" id="IPR016171">
    <property type="entry name" value="Vanillyl_alc_oxidase_C-sub2"/>
</dbReference>
<dbReference type="Gene3D" id="1.10.45.10">
    <property type="entry name" value="Vanillyl-alcohol Oxidase, Chain A, domain 4"/>
    <property type="match status" value="1"/>
</dbReference>
<comment type="caution">
    <text evidence="10">The sequence shown here is derived from an EMBL/GenBank/DDBJ whole genome shotgun (WGS) entry which is preliminary data.</text>
</comment>
<dbReference type="PROSITE" id="PS00198">
    <property type="entry name" value="4FE4S_FER_1"/>
    <property type="match status" value="1"/>
</dbReference>
<name>A0ABS5AGA3_9PSEU</name>
<dbReference type="EMBL" id="JAGIOO010000001">
    <property type="protein sequence ID" value="MBP2475606.1"/>
    <property type="molecule type" value="Genomic_DNA"/>
</dbReference>
<reference evidence="10 11" key="1">
    <citation type="submission" date="2021-03" db="EMBL/GenBank/DDBJ databases">
        <title>Sequencing the genomes of 1000 actinobacteria strains.</title>
        <authorList>
            <person name="Klenk H.-P."/>
        </authorList>
    </citation>
    <scope>NUCLEOTIDE SEQUENCE [LARGE SCALE GENOMIC DNA]</scope>
    <source>
        <strain evidence="10 11">DSM 44580</strain>
    </source>
</reference>
<dbReference type="Pfam" id="PF02754">
    <property type="entry name" value="CCG"/>
    <property type="match status" value="1"/>
</dbReference>
<evidence type="ECO:0000256" key="4">
    <source>
        <dbReference type="ARBA" id="ARBA00022827"/>
    </source>
</evidence>
<dbReference type="RefSeq" id="WP_249044335.1">
    <property type="nucleotide sequence ID" value="NZ_JAGIOO010000001.1"/>
</dbReference>
<dbReference type="Proteomes" id="UP001519363">
    <property type="component" value="Unassembled WGS sequence"/>
</dbReference>
<dbReference type="PANTHER" id="PTHR11748:SF119">
    <property type="entry name" value="D-2-HYDROXYGLUTARATE DEHYDROGENASE"/>
    <property type="match status" value="1"/>
</dbReference>
<evidence type="ECO:0000259" key="9">
    <source>
        <dbReference type="PROSITE" id="PS51387"/>
    </source>
</evidence>
<evidence type="ECO:0000256" key="5">
    <source>
        <dbReference type="ARBA" id="ARBA00023002"/>
    </source>
</evidence>
<organism evidence="10 11">
    <name type="scientific">Crossiella equi</name>
    <dbReference type="NCBI Taxonomy" id="130796"/>
    <lineage>
        <taxon>Bacteria</taxon>
        <taxon>Bacillati</taxon>
        <taxon>Actinomycetota</taxon>
        <taxon>Actinomycetes</taxon>
        <taxon>Pseudonocardiales</taxon>
        <taxon>Pseudonocardiaceae</taxon>
        <taxon>Crossiella</taxon>
    </lineage>
</organism>
<keyword evidence="6" id="KW-0408">Iron</keyword>
<evidence type="ECO:0000256" key="2">
    <source>
        <dbReference type="ARBA" id="ARBA00022630"/>
    </source>
</evidence>
<dbReference type="InterPro" id="IPR004017">
    <property type="entry name" value="Cys_rich_dom"/>
</dbReference>
<dbReference type="SUPFAM" id="SSF55103">
    <property type="entry name" value="FAD-linked oxidases, C-terminal domain"/>
    <property type="match status" value="1"/>
</dbReference>